<keyword evidence="3" id="KW-1185">Reference proteome</keyword>
<evidence type="ECO:0000256" key="1">
    <source>
        <dbReference type="SAM" id="MobiDB-lite"/>
    </source>
</evidence>
<proteinExistence type="predicted"/>
<name>A0AAN6WEG8_9PEZI</name>
<organism evidence="2 3">
    <name type="scientific">Triangularia setosa</name>
    <dbReference type="NCBI Taxonomy" id="2587417"/>
    <lineage>
        <taxon>Eukaryota</taxon>
        <taxon>Fungi</taxon>
        <taxon>Dikarya</taxon>
        <taxon>Ascomycota</taxon>
        <taxon>Pezizomycotina</taxon>
        <taxon>Sordariomycetes</taxon>
        <taxon>Sordariomycetidae</taxon>
        <taxon>Sordariales</taxon>
        <taxon>Podosporaceae</taxon>
        <taxon>Triangularia</taxon>
    </lineage>
</organism>
<reference evidence="2" key="2">
    <citation type="submission" date="2023-05" db="EMBL/GenBank/DDBJ databases">
        <authorList>
            <consortium name="Lawrence Berkeley National Laboratory"/>
            <person name="Steindorff A."/>
            <person name="Hensen N."/>
            <person name="Bonometti L."/>
            <person name="Westerberg I."/>
            <person name="Brannstrom I.O."/>
            <person name="Guillou S."/>
            <person name="Cros-Aarteil S."/>
            <person name="Calhoun S."/>
            <person name="Haridas S."/>
            <person name="Kuo A."/>
            <person name="Mondo S."/>
            <person name="Pangilinan J."/>
            <person name="Riley R."/>
            <person name="Labutti K."/>
            <person name="Andreopoulos B."/>
            <person name="Lipzen A."/>
            <person name="Chen C."/>
            <person name="Yanf M."/>
            <person name="Daum C."/>
            <person name="Ng V."/>
            <person name="Clum A."/>
            <person name="Ohm R."/>
            <person name="Martin F."/>
            <person name="Silar P."/>
            <person name="Natvig D."/>
            <person name="Lalanne C."/>
            <person name="Gautier V."/>
            <person name="Ament-Velasquez S.L."/>
            <person name="Kruys A."/>
            <person name="Hutchinson M.I."/>
            <person name="Powell A.J."/>
            <person name="Barry K."/>
            <person name="Miller A.N."/>
            <person name="Grigoriev I.V."/>
            <person name="Debuchy R."/>
            <person name="Gladieux P."/>
            <person name="Thoren M.H."/>
            <person name="Johannesson H."/>
        </authorList>
    </citation>
    <scope>NUCLEOTIDE SEQUENCE</scope>
    <source>
        <strain evidence="2">CBS 892.96</strain>
    </source>
</reference>
<evidence type="ECO:0000313" key="3">
    <source>
        <dbReference type="Proteomes" id="UP001302321"/>
    </source>
</evidence>
<feature type="region of interest" description="Disordered" evidence="1">
    <location>
        <begin position="1"/>
        <end position="22"/>
    </location>
</feature>
<evidence type="ECO:0000313" key="2">
    <source>
        <dbReference type="EMBL" id="KAK4180375.1"/>
    </source>
</evidence>
<reference evidence="2" key="1">
    <citation type="journal article" date="2023" name="Mol. Phylogenet. Evol.">
        <title>Genome-scale phylogeny and comparative genomics of the fungal order Sordariales.</title>
        <authorList>
            <person name="Hensen N."/>
            <person name="Bonometti L."/>
            <person name="Westerberg I."/>
            <person name="Brannstrom I.O."/>
            <person name="Guillou S."/>
            <person name="Cros-Aarteil S."/>
            <person name="Calhoun S."/>
            <person name="Haridas S."/>
            <person name="Kuo A."/>
            <person name="Mondo S."/>
            <person name="Pangilinan J."/>
            <person name="Riley R."/>
            <person name="LaButti K."/>
            <person name="Andreopoulos B."/>
            <person name="Lipzen A."/>
            <person name="Chen C."/>
            <person name="Yan M."/>
            <person name="Daum C."/>
            <person name="Ng V."/>
            <person name="Clum A."/>
            <person name="Steindorff A."/>
            <person name="Ohm R.A."/>
            <person name="Martin F."/>
            <person name="Silar P."/>
            <person name="Natvig D.O."/>
            <person name="Lalanne C."/>
            <person name="Gautier V."/>
            <person name="Ament-Velasquez S.L."/>
            <person name="Kruys A."/>
            <person name="Hutchinson M.I."/>
            <person name="Powell A.J."/>
            <person name="Barry K."/>
            <person name="Miller A.N."/>
            <person name="Grigoriev I.V."/>
            <person name="Debuchy R."/>
            <person name="Gladieux P."/>
            <person name="Hiltunen Thoren M."/>
            <person name="Johannesson H."/>
        </authorList>
    </citation>
    <scope>NUCLEOTIDE SEQUENCE</scope>
    <source>
        <strain evidence="2">CBS 892.96</strain>
    </source>
</reference>
<feature type="compositionally biased region" description="Low complexity" evidence="1">
    <location>
        <begin position="7"/>
        <end position="22"/>
    </location>
</feature>
<dbReference type="EMBL" id="MU866099">
    <property type="protein sequence ID" value="KAK4180375.1"/>
    <property type="molecule type" value="Genomic_DNA"/>
</dbReference>
<dbReference type="AlphaFoldDB" id="A0AAN6WEG8"/>
<comment type="caution">
    <text evidence="2">The sequence shown here is derived from an EMBL/GenBank/DDBJ whole genome shotgun (WGS) entry which is preliminary data.</text>
</comment>
<protein>
    <submittedName>
        <fullName evidence="2">Uncharacterized protein</fullName>
    </submittedName>
</protein>
<gene>
    <name evidence="2" type="ORF">QBC36DRAFT_320133</name>
</gene>
<sequence>MENVAHGSTGKSDSGSSAAGDAAKGTFALPQRPVHRLLSAPAQNTLRCCQNPAVPLRYYPQSLVLSEVLNVKTPSCLPVLSSTAAFASHAGSSLGALHSPLTGPAPSIFENSPVAAPFFFCFVRGANSIISLHSGRTVRIGNWLYAMLLRRTLLRGILDPAIPPASPAFLQTTNSVKARCLHGWDMLALLPLFRPRLPDAQQAG</sequence>
<accession>A0AAN6WEG8</accession>
<dbReference type="Proteomes" id="UP001302321">
    <property type="component" value="Unassembled WGS sequence"/>
</dbReference>